<evidence type="ECO:0000313" key="6">
    <source>
        <dbReference type="EMBL" id="ACD71045.1"/>
    </source>
</evidence>
<dbReference type="PATRIC" id="fig|455434.6.peg.620"/>
<dbReference type="PANTHER" id="PTHR30337">
    <property type="entry name" value="COMPONENT OF ATP-DEPENDENT DSDNA EXONUCLEASE"/>
    <property type="match status" value="1"/>
</dbReference>
<proteinExistence type="inferred from homology"/>
<keyword evidence="2 4" id="KW-0378">Hydrolase</keyword>
<name>A0A0H3BIT6_TREPS</name>
<evidence type="ECO:0000313" key="7">
    <source>
        <dbReference type="Proteomes" id="UP000001202"/>
    </source>
</evidence>
<sequence>MKILHTADLHLGKTLHEVSLFASQKKMLGDLCTLLAQDNYAALIIAGDIYDRCVPSAESVSLFSSFLQNIKRSMPRLPIYLIPGNHDSAQRLSFAQELLKQQGVFIAQDPEESTRPHLLCHEGETVQLFLLPFLHAGAFSYLDEENTTCLIHTQSELLQEASRRLQRAVSLDTPSILVAHLFTQKGISCESERPFVGNAVYADPHWFDFFTYVALGHLHKCQKITERMYYSGSPLPYSFDEANTQKVALSVEIHCNTKGFPIHVTPLPLEPLIPLRTIRDSFHALYTGDRYLLYQRDFLEITLTDPALVHNPIGLLKPRYPGLLSIKQENAFAFDIPPPYSSNEGIAPCTHHSLRTHFDVFMHEVSPTPDDREKGALFQELFDEMQQEFSS</sequence>
<dbReference type="Gene3D" id="3.60.21.10">
    <property type="match status" value="1"/>
</dbReference>
<evidence type="ECO:0000256" key="3">
    <source>
        <dbReference type="ARBA" id="ARBA00022839"/>
    </source>
</evidence>
<dbReference type="InterPro" id="IPR004593">
    <property type="entry name" value="SbcD"/>
</dbReference>
<protein>
    <recommendedName>
        <fullName evidence="4">Nuclease SbcCD subunit D</fullName>
    </recommendedName>
</protein>
<dbReference type="KEGG" id="tpp:TPASS_0626"/>
<dbReference type="InterPro" id="IPR029052">
    <property type="entry name" value="Metallo-depent_PP-like"/>
</dbReference>
<comment type="similarity">
    <text evidence="4">Belongs to the SbcD family.</text>
</comment>
<keyword evidence="4" id="KW-0235">DNA replication</keyword>
<dbReference type="GO" id="GO:0006310">
    <property type="term" value="P:DNA recombination"/>
    <property type="evidence" value="ECO:0007669"/>
    <property type="project" value="UniProtKB-KW"/>
</dbReference>
<dbReference type="GO" id="GO:0008408">
    <property type="term" value="F:3'-5' exonuclease activity"/>
    <property type="evidence" value="ECO:0007669"/>
    <property type="project" value="InterPro"/>
</dbReference>
<comment type="function">
    <text evidence="4">SbcCD cleaves DNA hairpin structures. These structures can inhibit DNA replication and are intermediates in certain DNA recombination reactions. The complex acts as a 3'-&gt;5' double strand exonuclease that can open hairpins. It also has a 5' single-strand endonuclease activity.</text>
</comment>
<dbReference type="Pfam" id="PF00149">
    <property type="entry name" value="Metallophos"/>
    <property type="match status" value="1"/>
</dbReference>
<dbReference type="GO" id="GO:0006260">
    <property type="term" value="P:DNA replication"/>
    <property type="evidence" value="ECO:0007669"/>
    <property type="project" value="UniProtKB-KW"/>
</dbReference>
<evidence type="ECO:0000256" key="4">
    <source>
        <dbReference type="RuleBase" id="RU363069"/>
    </source>
</evidence>
<keyword evidence="4" id="KW-0233">DNA recombination</keyword>
<dbReference type="CDD" id="cd00840">
    <property type="entry name" value="MPP_Mre11_N"/>
    <property type="match status" value="1"/>
</dbReference>
<dbReference type="GeneID" id="93876393"/>
<dbReference type="Proteomes" id="UP000001202">
    <property type="component" value="Chromosome"/>
</dbReference>
<dbReference type="InterPro" id="IPR041796">
    <property type="entry name" value="Mre11_N"/>
</dbReference>
<keyword evidence="1 4" id="KW-0540">Nuclease</keyword>
<reference evidence="6 7" key="1">
    <citation type="journal article" date="2008" name="BMC Microbiol.">
        <title>Complete genome sequence of Treponema pallidum ssp. pallidum strain SS14 determined with oligonucleotide arrays.</title>
        <authorList>
            <person name="Matejkova P."/>
            <person name="Strouhal M."/>
            <person name="Smajs D."/>
            <person name="Norris S.J."/>
            <person name="Palzkill T."/>
            <person name="Petrosino J.F."/>
            <person name="Sodergren E."/>
            <person name="Norton J.E."/>
            <person name="Singh J."/>
            <person name="Richmond T.A."/>
            <person name="Molla M.N."/>
            <person name="Albert T.J."/>
            <person name="Weinstock G.M."/>
        </authorList>
    </citation>
    <scope>NUCLEOTIDE SEQUENCE [LARGE SCALE GENOMIC DNA]</scope>
    <source>
        <strain evidence="6 7">SS14</strain>
    </source>
</reference>
<gene>
    <name evidence="4" type="primary">sbcD</name>
    <name evidence="6" type="ordered locus">TPASS_0626</name>
</gene>
<feature type="domain" description="Calcineurin-like phosphoesterase" evidence="5">
    <location>
        <begin position="1"/>
        <end position="221"/>
    </location>
</feature>
<dbReference type="SUPFAM" id="SSF56300">
    <property type="entry name" value="Metallo-dependent phosphatases"/>
    <property type="match status" value="1"/>
</dbReference>
<organism evidence="6 7">
    <name type="scientific">Treponema pallidum subsp. pallidum (strain SS14)</name>
    <dbReference type="NCBI Taxonomy" id="455434"/>
    <lineage>
        <taxon>Bacteria</taxon>
        <taxon>Pseudomonadati</taxon>
        <taxon>Spirochaetota</taxon>
        <taxon>Spirochaetia</taxon>
        <taxon>Spirochaetales</taxon>
        <taxon>Treponemataceae</taxon>
        <taxon>Treponema</taxon>
    </lineage>
</organism>
<dbReference type="PANTHER" id="PTHR30337:SF0">
    <property type="entry name" value="NUCLEASE SBCCD SUBUNIT D"/>
    <property type="match status" value="1"/>
</dbReference>
<dbReference type="InterPro" id="IPR050535">
    <property type="entry name" value="DNA_Repair-Maintenance_Comp"/>
</dbReference>
<dbReference type="GO" id="GO:0004519">
    <property type="term" value="F:endonuclease activity"/>
    <property type="evidence" value="ECO:0007669"/>
    <property type="project" value="UniProtKB-KW"/>
</dbReference>
<dbReference type="AlphaFoldDB" id="A0A0H3BIT6"/>
<dbReference type="InterPro" id="IPR004843">
    <property type="entry name" value="Calcineurin-like_PHP"/>
</dbReference>
<dbReference type="RefSeq" id="WP_010882072.1">
    <property type="nucleotide sequence ID" value="NC_010741.1"/>
</dbReference>
<accession>A0A0H3BIT6</accession>
<keyword evidence="3 4" id="KW-0269">Exonuclease</keyword>
<evidence type="ECO:0000256" key="1">
    <source>
        <dbReference type="ARBA" id="ARBA00022722"/>
    </source>
</evidence>
<keyword evidence="4" id="KW-0255">Endonuclease</keyword>
<dbReference type="EMBL" id="CP000805">
    <property type="protein sequence ID" value="ACD71045.1"/>
    <property type="molecule type" value="Genomic_DNA"/>
</dbReference>
<evidence type="ECO:0000256" key="2">
    <source>
        <dbReference type="ARBA" id="ARBA00022801"/>
    </source>
</evidence>
<comment type="subunit">
    <text evidence="4">Heterodimer of SbcC and SbcD.</text>
</comment>
<evidence type="ECO:0000259" key="5">
    <source>
        <dbReference type="Pfam" id="PF00149"/>
    </source>
</evidence>
<dbReference type="NCBIfam" id="TIGR00619">
    <property type="entry name" value="sbcd"/>
    <property type="match status" value="1"/>
</dbReference>